<proteinExistence type="predicted"/>
<keyword evidence="1" id="KW-0812">Transmembrane</keyword>
<name>A0A411PET3_9GAMM</name>
<dbReference type="OrthoDB" id="6246086at2"/>
<evidence type="ECO:0000313" key="2">
    <source>
        <dbReference type="EMBL" id="QBF82089.1"/>
    </source>
</evidence>
<keyword evidence="3" id="KW-1185">Reference proteome</keyword>
<dbReference type="RefSeq" id="WP_130598062.1">
    <property type="nucleotide sequence ID" value="NZ_CP036200.1"/>
</dbReference>
<dbReference type="Proteomes" id="UP000291106">
    <property type="component" value="Chromosome"/>
</dbReference>
<dbReference type="EMBL" id="CP036200">
    <property type="protein sequence ID" value="QBF82089.1"/>
    <property type="molecule type" value="Genomic_DNA"/>
</dbReference>
<sequence length="732" mass="83866">MSFDIKSIEPLIHSFFGFIQEEEFEKCFHWAKTELQATKSSALSMVESIETTPKIELKHCEALTDEQAFFLFAACYGLARHEVEESNWYYHAETLVRSSITALESMPDCRLLKVLEKFAAIQIDICTIDRGIYTSQEWLMQQATENIEVYLANVNALSNLFNDVEASIYSEYLLPEFTAYKHYSSGVKVVSDLYAIRWQDPKVLTAKMAQNKPLFLQAVDQLTQADKYIMSTDLESLWPPLDFFSEQRKPGTGELFIERGAISISYFATVSHNVSQEFRQVLSDIIDNRCPNHKLYFEQWNDKVPQRNMLNDIWSGISQDFADIYSWELPKLTMPFRDNGDICTNLEFDIELVYYPMGIFALNLKGQLDKVSASGVRHAMSLGTPFAMDQLMHWNGQQVGLFQEFADERFAEVASALHAHFDIEQTPGNALLHYNTVENRYVSTRLDRMMEYMNGEFTPVDAKALKAHIGYPAFVLPQRELRSAVDDWCLRTVTAEEHNLNKACYNRQEFVYTNRHECVLGLLEQPNWVLDQSAEMMDVAAVITNMFQLTNTELGMQLKKNQLSTTPAINGSKKQSAKVLKARIEVLKAERKSLKQFTSDAHWLLDLINAGSMMTFPDHTRMVKQVFEYMDFENLHSRTQDTLAKIQYRQDEIIAESARIYEQLQSRNTKRLTSVLSGSMALISVGALKDIFDILNGSNMGFVISGELQVSIVTLFALLLIILLINKNDNQK</sequence>
<protein>
    <submittedName>
        <fullName evidence="2">Uncharacterized protein</fullName>
    </submittedName>
</protein>
<accession>A0A411PET3</accession>
<gene>
    <name evidence="2" type="ORF">EXU30_04740</name>
</gene>
<dbReference type="KEGG" id="smai:EXU30_04740"/>
<organism evidence="2 3">
    <name type="scientific">Shewanella maritima</name>
    <dbReference type="NCBI Taxonomy" id="2520507"/>
    <lineage>
        <taxon>Bacteria</taxon>
        <taxon>Pseudomonadati</taxon>
        <taxon>Pseudomonadota</taxon>
        <taxon>Gammaproteobacteria</taxon>
        <taxon>Alteromonadales</taxon>
        <taxon>Shewanellaceae</taxon>
        <taxon>Shewanella</taxon>
    </lineage>
</organism>
<keyword evidence="1" id="KW-1133">Transmembrane helix</keyword>
<keyword evidence="1" id="KW-0472">Membrane</keyword>
<dbReference type="AlphaFoldDB" id="A0A411PET3"/>
<feature type="transmembrane region" description="Helical" evidence="1">
    <location>
        <begin position="708"/>
        <end position="726"/>
    </location>
</feature>
<evidence type="ECO:0000313" key="3">
    <source>
        <dbReference type="Proteomes" id="UP000291106"/>
    </source>
</evidence>
<reference evidence="2 3" key="1">
    <citation type="submission" date="2019-02" db="EMBL/GenBank/DDBJ databases">
        <title>Shewanella sp. D4-2 isolated from Dokdo Island.</title>
        <authorList>
            <person name="Baek K."/>
        </authorList>
    </citation>
    <scope>NUCLEOTIDE SEQUENCE [LARGE SCALE GENOMIC DNA]</scope>
    <source>
        <strain evidence="2 3">D4-2</strain>
    </source>
</reference>
<evidence type="ECO:0000256" key="1">
    <source>
        <dbReference type="SAM" id="Phobius"/>
    </source>
</evidence>